<reference evidence="1 2" key="1">
    <citation type="journal article" date="2022" name="Nat. Ecol. Evol.">
        <title>A masculinizing supergene underlies an exaggerated male reproductive morph in a spider.</title>
        <authorList>
            <person name="Hendrickx F."/>
            <person name="De Corte Z."/>
            <person name="Sonet G."/>
            <person name="Van Belleghem S.M."/>
            <person name="Kostlbacher S."/>
            <person name="Vangestel C."/>
        </authorList>
    </citation>
    <scope>NUCLEOTIDE SEQUENCE [LARGE SCALE GENOMIC DNA]</scope>
    <source>
        <strain evidence="1">W744_W776</strain>
    </source>
</reference>
<dbReference type="EMBL" id="JAFNEN010000326">
    <property type="protein sequence ID" value="KAG8185699.1"/>
    <property type="molecule type" value="Genomic_DNA"/>
</dbReference>
<name>A0AAV6UNG3_9ARAC</name>
<keyword evidence="2" id="KW-1185">Reference proteome</keyword>
<accession>A0AAV6UNG3</accession>
<gene>
    <name evidence="1" type="ORF">JTE90_003238</name>
</gene>
<evidence type="ECO:0000313" key="2">
    <source>
        <dbReference type="Proteomes" id="UP000827092"/>
    </source>
</evidence>
<evidence type="ECO:0000313" key="1">
    <source>
        <dbReference type="EMBL" id="KAG8185699.1"/>
    </source>
</evidence>
<comment type="caution">
    <text evidence="1">The sequence shown here is derived from an EMBL/GenBank/DDBJ whole genome shotgun (WGS) entry which is preliminary data.</text>
</comment>
<dbReference type="Proteomes" id="UP000827092">
    <property type="component" value="Unassembled WGS sequence"/>
</dbReference>
<protein>
    <submittedName>
        <fullName evidence="1">Uncharacterized protein</fullName>
    </submittedName>
</protein>
<sequence length="78" mass="8756">MGPKTLAHAGAYAGSHLPNAEELNDLLKNPMGEWVFAQEENLWDPIGTRDSQEPMPFCFANRRPATYDSSRGLLSIWH</sequence>
<organism evidence="1 2">
    <name type="scientific">Oedothorax gibbosus</name>
    <dbReference type="NCBI Taxonomy" id="931172"/>
    <lineage>
        <taxon>Eukaryota</taxon>
        <taxon>Metazoa</taxon>
        <taxon>Ecdysozoa</taxon>
        <taxon>Arthropoda</taxon>
        <taxon>Chelicerata</taxon>
        <taxon>Arachnida</taxon>
        <taxon>Araneae</taxon>
        <taxon>Araneomorphae</taxon>
        <taxon>Entelegynae</taxon>
        <taxon>Araneoidea</taxon>
        <taxon>Linyphiidae</taxon>
        <taxon>Erigoninae</taxon>
        <taxon>Oedothorax</taxon>
    </lineage>
</organism>
<proteinExistence type="predicted"/>
<dbReference type="AlphaFoldDB" id="A0AAV6UNG3"/>